<keyword evidence="2 3" id="KW-0975">Bacterial flagellum</keyword>
<comment type="subcellular location">
    <subcellularLocation>
        <location evidence="3">Secreted</location>
    </subcellularLocation>
    <subcellularLocation>
        <location evidence="3">Bacterial flagellum</location>
    </subcellularLocation>
</comment>
<accession>S1N4N7</accession>
<dbReference type="InterPro" id="IPR001029">
    <property type="entry name" value="Flagellin_N"/>
</dbReference>
<keyword evidence="6" id="KW-0966">Cell projection</keyword>
<dbReference type="GO" id="GO:0005198">
    <property type="term" value="F:structural molecule activity"/>
    <property type="evidence" value="ECO:0007669"/>
    <property type="project" value="UniProtKB-UniRule"/>
</dbReference>
<organism evidence="6 7">
    <name type="scientific">Enterococcus columbae DSM 7374 = ATCC 51263</name>
    <dbReference type="NCBI Taxonomy" id="1121865"/>
    <lineage>
        <taxon>Bacteria</taxon>
        <taxon>Bacillati</taxon>
        <taxon>Bacillota</taxon>
        <taxon>Bacilli</taxon>
        <taxon>Lactobacillales</taxon>
        <taxon>Enterococcaceae</taxon>
        <taxon>Enterococcus</taxon>
    </lineage>
</organism>
<sequence>MRISTNSAYVDFLKNLSTADTRAHKTMDQLSSMKEVSKSSEDPLAVSKIMNFNVAIDRNETQALEIKDSISWSNSQDSVLASVSNSMLRIRNLIQSSANATNSTDELAANKAEIQQNIEGIVEALNTNYDGRYLFAGDKTTEPPFAVQKDANGETIGISYNGSNVNLPREIADGVTVNLVTDGNLLMHQQGGNDLNTFFNKVMTAFKNDDRTAFAGDLMKEADVYRDNFVNVRTKIGSVYNRLQAASDRNAAENLNLKEGLSNRQDVDVTEKYMEFQNQMLAYKATMSMGTKIMQTTILDYVR</sequence>
<evidence type="ECO:0000259" key="4">
    <source>
        <dbReference type="Pfam" id="PF00669"/>
    </source>
</evidence>
<dbReference type="Pfam" id="PF00700">
    <property type="entry name" value="Flagellin_C"/>
    <property type="match status" value="1"/>
</dbReference>
<dbReference type="PANTHER" id="PTHR42792">
    <property type="entry name" value="FLAGELLIN"/>
    <property type="match status" value="1"/>
</dbReference>
<comment type="caution">
    <text evidence="6">The sequence shown here is derived from an EMBL/GenBank/DDBJ whole genome shotgun (WGS) entry which is preliminary data.</text>
</comment>
<comment type="function">
    <text evidence="3">Flagellin is the subunit protein which polymerizes to form the filaments of bacterial flagella.</text>
</comment>
<dbReference type="Pfam" id="PF00669">
    <property type="entry name" value="Flagellin_N"/>
    <property type="match status" value="1"/>
</dbReference>
<dbReference type="InterPro" id="IPR001492">
    <property type="entry name" value="Flagellin"/>
</dbReference>
<name>S1N4N7_9ENTE</name>
<evidence type="ECO:0000256" key="1">
    <source>
        <dbReference type="ARBA" id="ARBA00005709"/>
    </source>
</evidence>
<evidence type="ECO:0000256" key="3">
    <source>
        <dbReference type="RuleBase" id="RU362073"/>
    </source>
</evidence>
<dbReference type="GO" id="GO:0009288">
    <property type="term" value="C:bacterial-type flagellum"/>
    <property type="evidence" value="ECO:0007669"/>
    <property type="project" value="UniProtKB-SubCell"/>
</dbReference>
<keyword evidence="7" id="KW-1185">Reference proteome</keyword>
<keyword evidence="3" id="KW-0964">Secreted</keyword>
<evidence type="ECO:0000313" key="6">
    <source>
        <dbReference type="EMBL" id="EOW83960.1"/>
    </source>
</evidence>
<dbReference type="OrthoDB" id="9758307at2"/>
<feature type="domain" description="Flagellin C-terminal" evidence="5">
    <location>
        <begin position="228"/>
        <end position="301"/>
    </location>
</feature>
<evidence type="ECO:0000259" key="5">
    <source>
        <dbReference type="Pfam" id="PF00700"/>
    </source>
</evidence>
<protein>
    <recommendedName>
        <fullName evidence="3">Flagellin</fullName>
    </recommendedName>
</protein>
<keyword evidence="6" id="KW-0969">Cilium</keyword>
<dbReference type="InterPro" id="IPR046358">
    <property type="entry name" value="Flagellin_C"/>
</dbReference>
<evidence type="ECO:0000313" key="7">
    <source>
        <dbReference type="Proteomes" id="UP000014113"/>
    </source>
</evidence>
<comment type="similarity">
    <text evidence="1 3">Belongs to the bacterial flagellin family.</text>
</comment>
<evidence type="ECO:0000256" key="2">
    <source>
        <dbReference type="ARBA" id="ARBA00023143"/>
    </source>
</evidence>
<dbReference type="Proteomes" id="UP000014113">
    <property type="component" value="Unassembled WGS sequence"/>
</dbReference>
<dbReference type="EMBL" id="ASWJ01000006">
    <property type="protein sequence ID" value="EOW83960.1"/>
    <property type="molecule type" value="Genomic_DNA"/>
</dbReference>
<dbReference type="Gene3D" id="1.20.1330.10">
    <property type="entry name" value="f41 fragment of flagellin, N-terminal domain"/>
    <property type="match status" value="1"/>
</dbReference>
<dbReference type="PANTHER" id="PTHR42792:SF1">
    <property type="entry name" value="FLAGELLAR HOOK-ASSOCIATED PROTEIN 3"/>
    <property type="match status" value="1"/>
</dbReference>
<reference evidence="6 7" key="1">
    <citation type="submission" date="2013-03" db="EMBL/GenBank/DDBJ databases">
        <title>The Genome Sequence of Enterococcus columbae ATCC_51263 (PacBio/Illumina hybrid assembly).</title>
        <authorList>
            <consortium name="The Broad Institute Genomics Platform"/>
            <consortium name="The Broad Institute Genome Sequencing Center for Infectious Disease"/>
            <person name="Earl A."/>
            <person name="Russ C."/>
            <person name="Gilmore M."/>
            <person name="Surin D."/>
            <person name="Walker B."/>
            <person name="Young S."/>
            <person name="Zeng Q."/>
            <person name="Gargeya S."/>
            <person name="Fitzgerald M."/>
            <person name="Haas B."/>
            <person name="Abouelleil A."/>
            <person name="Allen A.W."/>
            <person name="Alvarado L."/>
            <person name="Arachchi H.M."/>
            <person name="Berlin A.M."/>
            <person name="Chapman S.B."/>
            <person name="Gainer-Dewar J."/>
            <person name="Goldberg J."/>
            <person name="Griggs A."/>
            <person name="Gujja S."/>
            <person name="Hansen M."/>
            <person name="Howarth C."/>
            <person name="Imamovic A."/>
            <person name="Ireland A."/>
            <person name="Larimer J."/>
            <person name="McCowan C."/>
            <person name="Murphy C."/>
            <person name="Pearson M."/>
            <person name="Poon T.W."/>
            <person name="Priest M."/>
            <person name="Roberts A."/>
            <person name="Saif S."/>
            <person name="Shea T."/>
            <person name="Sisk P."/>
            <person name="Sykes S."/>
            <person name="Wortman J."/>
            <person name="Nusbaum C."/>
            <person name="Birren B."/>
        </authorList>
    </citation>
    <scope>NUCLEOTIDE SEQUENCE [LARGE SCALE GENOMIC DNA]</scope>
    <source>
        <strain evidence="6 7">ATCC 51263</strain>
    </source>
</reference>
<dbReference type="GO" id="GO:0005576">
    <property type="term" value="C:extracellular region"/>
    <property type="evidence" value="ECO:0007669"/>
    <property type="project" value="UniProtKB-SubCell"/>
</dbReference>
<proteinExistence type="inferred from homology"/>
<dbReference type="RefSeq" id="WP_016183873.1">
    <property type="nucleotide sequence ID" value="NZ_JXKI01000003.1"/>
</dbReference>
<dbReference type="AlphaFoldDB" id="S1N4N7"/>
<keyword evidence="6" id="KW-0282">Flagellum</keyword>
<dbReference type="SUPFAM" id="SSF64518">
    <property type="entry name" value="Phase 1 flagellin"/>
    <property type="match status" value="1"/>
</dbReference>
<dbReference type="eggNOG" id="COG1344">
    <property type="taxonomic scope" value="Bacteria"/>
</dbReference>
<dbReference type="PATRIC" id="fig|1121865.3.peg.1707"/>
<feature type="domain" description="Flagellin N-terminal" evidence="4">
    <location>
        <begin position="3"/>
        <end position="140"/>
    </location>
</feature>
<dbReference type="STRING" id="1121865.OMW_01764"/>
<gene>
    <name evidence="6" type="ORF">I568_01407</name>
</gene>